<dbReference type="Pfam" id="PF07690">
    <property type="entry name" value="MFS_1"/>
    <property type="match status" value="1"/>
</dbReference>
<dbReference type="PANTHER" id="PTHR23517:SF2">
    <property type="entry name" value="MULTIDRUG RESISTANCE PROTEIN MDTH"/>
    <property type="match status" value="1"/>
</dbReference>
<feature type="transmembrane region" description="Helical" evidence="7">
    <location>
        <begin position="63"/>
        <end position="82"/>
    </location>
</feature>
<feature type="transmembrane region" description="Helical" evidence="7">
    <location>
        <begin position="179"/>
        <end position="198"/>
    </location>
</feature>
<feature type="transmembrane region" description="Helical" evidence="7">
    <location>
        <begin position="112"/>
        <end position="137"/>
    </location>
</feature>
<gene>
    <name evidence="9" type="ORF">ACFPVY_10510</name>
</gene>
<comment type="caution">
    <text evidence="9">The sequence shown here is derived from an EMBL/GenBank/DDBJ whole genome shotgun (WGS) entry which is preliminary data.</text>
</comment>
<feature type="transmembrane region" description="Helical" evidence="7">
    <location>
        <begin position="380"/>
        <end position="399"/>
    </location>
</feature>
<evidence type="ECO:0000256" key="7">
    <source>
        <dbReference type="SAM" id="Phobius"/>
    </source>
</evidence>
<feature type="transmembrane region" description="Helical" evidence="7">
    <location>
        <begin position="31"/>
        <end position="48"/>
    </location>
</feature>
<name>A0ABW1PQ64_9FLAO</name>
<feature type="transmembrane region" description="Helical" evidence="7">
    <location>
        <begin position="515"/>
        <end position="533"/>
    </location>
</feature>
<evidence type="ECO:0000256" key="5">
    <source>
        <dbReference type="ARBA" id="ARBA00022989"/>
    </source>
</evidence>
<comment type="subcellular location">
    <subcellularLocation>
        <location evidence="1">Cell membrane</location>
        <topology evidence="1">Multi-pass membrane protein</topology>
    </subcellularLocation>
</comment>
<dbReference type="PANTHER" id="PTHR23517">
    <property type="entry name" value="RESISTANCE PROTEIN MDTM, PUTATIVE-RELATED-RELATED"/>
    <property type="match status" value="1"/>
</dbReference>
<feature type="transmembrane region" description="Helical" evidence="7">
    <location>
        <begin position="231"/>
        <end position="250"/>
    </location>
</feature>
<feature type="transmembrane region" description="Helical" evidence="7">
    <location>
        <begin position="318"/>
        <end position="337"/>
    </location>
</feature>
<keyword evidence="2" id="KW-0813">Transport</keyword>
<evidence type="ECO:0000256" key="2">
    <source>
        <dbReference type="ARBA" id="ARBA00022448"/>
    </source>
</evidence>
<proteinExistence type="predicted"/>
<feature type="transmembrane region" description="Helical" evidence="7">
    <location>
        <begin position="290"/>
        <end position="311"/>
    </location>
</feature>
<protein>
    <submittedName>
        <fullName evidence="9">MFS transporter</fullName>
    </submittedName>
</protein>
<evidence type="ECO:0000256" key="4">
    <source>
        <dbReference type="ARBA" id="ARBA00022692"/>
    </source>
</evidence>
<dbReference type="Proteomes" id="UP001596287">
    <property type="component" value="Unassembled WGS sequence"/>
</dbReference>
<evidence type="ECO:0000256" key="1">
    <source>
        <dbReference type="ARBA" id="ARBA00004651"/>
    </source>
</evidence>
<feature type="transmembrane region" description="Helical" evidence="7">
    <location>
        <begin position="343"/>
        <end position="368"/>
    </location>
</feature>
<feature type="transmembrane region" description="Helical" evidence="7">
    <location>
        <begin position="89"/>
        <end position="106"/>
    </location>
</feature>
<evidence type="ECO:0000259" key="8">
    <source>
        <dbReference type="PROSITE" id="PS50850"/>
    </source>
</evidence>
<feature type="domain" description="Major facilitator superfamily (MFS) profile" evidence="8">
    <location>
        <begin position="1"/>
        <end position="429"/>
    </location>
</feature>
<dbReference type="InterPro" id="IPR018456">
    <property type="entry name" value="PTR2_symporter_CS"/>
</dbReference>
<dbReference type="InterPro" id="IPR011701">
    <property type="entry name" value="MFS"/>
</dbReference>
<keyword evidence="10" id="KW-1185">Reference proteome</keyword>
<reference evidence="10" key="1">
    <citation type="journal article" date="2019" name="Int. J. Syst. Evol. Microbiol.">
        <title>The Global Catalogue of Microorganisms (GCM) 10K type strain sequencing project: providing services to taxonomists for standard genome sequencing and annotation.</title>
        <authorList>
            <consortium name="The Broad Institute Genomics Platform"/>
            <consortium name="The Broad Institute Genome Sequencing Center for Infectious Disease"/>
            <person name="Wu L."/>
            <person name="Ma J."/>
        </authorList>
    </citation>
    <scope>NUCLEOTIDE SEQUENCE [LARGE SCALE GENOMIC DNA]</scope>
    <source>
        <strain evidence="10">CCUG 49679</strain>
    </source>
</reference>
<evidence type="ECO:0000313" key="9">
    <source>
        <dbReference type="EMBL" id="MFC6097076.1"/>
    </source>
</evidence>
<dbReference type="InterPro" id="IPR020846">
    <property type="entry name" value="MFS_dom"/>
</dbReference>
<dbReference type="InterPro" id="IPR050171">
    <property type="entry name" value="MFS_Transporters"/>
</dbReference>
<keyword evidence="4 7" id="KW-0812">Transmembrane</keyword>
<keyword evidence="6 7" id="KW-0472">Membrane</keyword>
<evidence type="ECO:0000313" key="10">
    <source>
        <dbReference type="Proteomes" id="UP001596287"/>
    </source>
</evidence>
<sequence length="547" mass="62262">MSENKTSLFSTIKSFNKNFWLASFMELMERWAWYGIFTLFGLYLVGSTDEGGLGFNHIQKGSIMANVTAVLYLLPLFFGVIADRIGYKLSLTIAYIIMIIGYYFMGEVNTYWSMYMVFMLVAIGAAFFKPVASALVARNTDDTTGTMGFGIFYMMVNIGGFVGPAMSSYLRTEFGWKVIFLQAAIVIGINLVFLLIFYKEPKVEKQQKEPILTEIKNSLLNIVEALKDKRLLVLLILMIGFWTMYNQLFYTLPNFIEDWVDSSALSVWINEHIPFLSKTLTQDGQVKAEWFSNLDAFMIIFLQVTVSYFVIKMRHINAIIRGAIIATIGVSLTFYTHNVWFTILGTMIFAIGEMMSSPTLSSFIALITPKGKEGLYQGTYFLPVAAGNFFTGFIAGDLYQKWSDKLSLLQTELGKRKIVMPEVVSKEQFIEQGSKALNLSISDFEKQFHMKDANLDYATISKQFTEMATSKGIDVSKIQTPFSKSEYFALAEQKLNMSHWQMTDMLWQNYSPNKIWYVVCAVGLVSIVSLIIYDRFVVRPLEKKALK</sequence>
<dbReference type="RefSeq" id="WP_379791955.1">
    <property type="nucleotide sequence ID" value="NZ_JBHSQB010000007.1"/>
</dbReference>
<dbReference type="SUPFAM" id="SSF103473">
    <property type="entry name" value="MFS general substrate transporter"/>
    <property type="match status" value="1"/>
</dbReference>
<organism evidence="9 10">
    <name type="scientific">Flavobacterium qiangtangense</name>
    <dbReference type="NCBI Taxonomy" id="1442595"/>
    <lineage>
        <taxon>Bacteria</taxon>
        <taxon>Pseudomonadati</taxon>
        <taxon>Bacteroidota</taxon>
        <taxon>Flavobacteriia</taxon>
        <taxon>Flavobacteriales</taxon>
        <taxon>Flavobacteriaceae</taxon>
        <taxon>Flavobacterium</taxon>
    </lineage>
</organism>
<evidence type="ECO:0000256" key="6">
    <source>
        <dbReference type="ARBA" id="ARBA00023136"/>
    </source>
</evidence>
<dbReference type="InterPro" id="IPR036259">
    <property type="entry name" value="MFS_trans_sf"/>
</dbReference>
<evidence type="ECO:0000256" key="3">
    <source>
        <dbReference type="ARBA" id="ARBA00022475"/>
    </source>
</evidence>
<dbReference type="Gene3D" id="1.20.1250.20">
    <property type="entry name" value="MFS general substrate transporter like domains"/>
    <property type="match status" value="2"/>
</dbReference>
<keyword evidence="5 7" id="KW-1133">Transmembrane helix</keyword>
<dbReference type="PROSITE" id="PS50850">
    <property type="entry name" value="MFS"/>
    <property type="match status" value="1"/>
</dbReference>
<dbReference type="EMBL" id="JBHSQB010000007">
    <property type="protein sequence ID" value="MFC6097076.1"/>
    <property type="molecule type" value="Genomic_DNA"/>
</dbReference>
<accession>A0ABW1PQ64</accession>
<dbReference type="PROSITE" id="PS01023">
    <property type="entry name" value="PTR2_2"/>
    <property type="match status" value="1"/>
</dbReference>
<feature type="transmembrane region" description="Helical" evidence="7">
    <location>
        <begin position="149"/>
        <end position="167"/>
    </location>
</feature>
<keyword evidence="3" id="KW-1003">Cell membrane</keyword>